<evidence type="ECO:0000313" key="7">
    <source>
        <dbReference type="EMBL" id="RIX52414.1"/>
    </source>
</evidence>
<dbReference type="Pfam" id="PF04241">
    <property type="entry name" value="DUF423"/>
    <property type="match status" value="1"/>
</dbReference>
<evidence type="ECO:0000256" key="5">
    <source>
        <dbReference type="ARBA" id="ARBA00023136"/>
    </source>
</evidence>
<dbReference type="InterPro" id="IPR006696">
    <property type="entry name" value="DUF423"/>
</dbReference>
<feature type="transmembrane region" description="Helical" evidence="6">
    <location>
        <begin position="5"/>
        <end position="25"/>
    </location>
</feature>
<feature type="transmembrane region" description="Helical" evidence="6">
    <location>
        <begin position="45"/>
        <end position="63"/>
    </location>
</feature>
<evidence type="ECO:0000256" key="2">
    <source>
        <dbReference type="ARBA" id="ARBA00009694"/>
    </source>
</evidence>
<dbReference type="EMBL" id="QXQA01000007">
    <property type="protein sequence ID" value="RIX52414.1"/>
    <property type="molecule type" value="Genomic_DNA"/>
</dbReference>
<keyword evidence="3 6" id="KW-0812">Transmembrane</keyword>
<evidence type="ECO:0000256" key="6">
    <source>
        <dbReference type="SAM" id="Phobius"/>
    </source>
</evidence>
<gene>
    <name evidence="7" type="ORF">D3P08_13130</name>
</gene>
<dbReference type="AlphaFoldDB" id="A0A3A1UVV9"/>
<evidence type="ECO:0000313" key="8">
    <source>
        <dbReference type="Proteomes" id="UP000266482"/>
    </source>
</evidence>
<evidence type="ECO:0000256" key="3">
    <source>
        <dbReference type="ARBA" id="ARBA00022692"/>
    </source>
</evidence>
<feature type="transmembrane region" description="Helical" evidence="6">
    <location>
        <begin position="75"/>
        <end position="98"/>
    </location>
</feature>
<dbReference type="GO" id="GO:0005886">
    <property type="term" value="C:plasma membrane"/>
    <property type="evidence" value="ECO:0007669"/>
    <property type="project" value="TreeGrafter"/>
</dbReference>
<feature type="transmembrane region" description="Helical" evidence="6">
    <location>
        <begin position="104"/>
        <end position="124"/>
    </location>
</feature>
<dbReference type="RefSeq" id="WP_119600140.1">
    <property type="nucleotide sequence ID" value="NZ_QXQA01000007.1"/>
</dbReference>
<keyword evidence="8" id="KW-1185">Reference proteome</keyword>
<reference evidence="7 8" key="1">
    <citation type="submission" date="2018-09" db="EMBL/GenBank/DDBJ databases">
        <title>Paenibacillus aracenensis nov. sp. isolated from a cave in southern Spain.</title>
        <authorList>
            <person name="Jurado V."/>
            <person name="Gutierrez-Patricio S."/>
            <person name="Gonzalez-Pimentel J.L."/>
            <person name="Miller A.Z."/>
            <person name="Laiz L."/>
            <person name="Saiz-Jimenez C."/>
        </authorList>
    </citation>
    <scope>NUCLEOTIDE SEQUENCE [LARGE SCALE GENOMIC DNA]</scope>
    <source>
        <strain evidence="7 8">DSM 22867</strain>
    </source>
</reference>
<comment type="caution">
    <text evidence="7">The sequence shown here is derived from an EMBL/GenBank/DDBJ whole genome shotgun (WGS) entry which is preliminary data.</text>
</comment>
<name>A0A3A1UVV9_9BACL</name>
<evidence type="ECO:0000256" key="1">
    <source>
        <dbReference type="ARBA" id="ARBA00004141"/>
    </source>
</evidence>
<dbReference type="Proteomes" id="UP000266482">
    <property type="component" value="Unassembled WGS sequence"/>
</dbReference>
<dbReference type="PANTHER" id="PTHR43461:SF1">
    <property type="entry name" value="TRANSMEMBRANE PROTEIN 256"/>
    <property type="match status" value="1"/>
</dbReference>
<protein>
    <submittedName>
        <fullName evidence="7">DUF423 domain-containing protein</fullName>
    </submittedName>
</protein>
<evidence type="ECO:0000256" key="4">
    <source>
        <dbReference type="ARBA" id="ARBA00022989"/>
    </source>
</evidence>
<proteinExistence type="inferred from homology"/>
<comment type="similarity">
    <text evidence="2">Belongs to the UPF0382 family.</text>
</comment>
<dbReference type="PANTHER" id="PTHR43461">
    <property type="entry name" value="TRANSMEMBRANE PROTEIN 256"/>
    <property type="match status" value="1"/>
</dbReference>
<comment type="subcellular location">
    <subcellularLocation>
        <location evidence="1">Membrane</location>
        <topology evidence="1">Multi-pass membrane protein</topology>
    </subcellularLocation>
</comment>
<organism evidence="7 8">
    <name type="scientific">Paenibacillus nanensis</name>
    <dbReference type="NCBI Taxonomy" id="393251"/>
    <lineage>
        <taxon>Bacteria</taxon>
        <taxon>Bacillati</taxon>
        <taxon>Bacillota</taxon>
        <taxon>Bacilli</taxon>
        <taxon>Bacillales</taxon>
        <taxon>Paenibacillaceae</taxon>
        <taxon>Paenibacillus</taxon>
    </lineage>
</organism>
<keyword evidence="5 6" id="KW-0472">Membrane</keyword>
<sequence length="128" mass="13442">MFPKYFLMGAVNAAIAIALGAFGAHGLEDRITDHYLDVFETGVRYHMYGALGLMLVAVMDKLIGGSRKAAIGGRLIFAGTLIFSLSLYILATAGITQLGMVTPIGGLAMLTGWGFVIAAAANAMKTKQ</sequence>
<keyword evidence="4 6" id="KW-1133">Transmembrane helix</keyword>
<dbReference type="OrthoDB" id="9802121at2"/>
<accession>A0A3A1UVV9</accession>